<feature type="site" description="Part of a proton relay during catalysis" evidence="12">
    <location>
        <position position="45"/>
    </location>
</feature>
<protein>
    <recommendedName>
        <fullName evidence="4 12">4-hydroxy-tetrahydrodipicolinate synthase</fullName>
        <shortName evidence="12">HTPA synthase</shortName>
        <ecNumber evidence="4 12">4.3.3.7</ecNumber>
    </recommendedName>
</protein>
<dbReference type="Gene3D" id="3.20.20.70">
    <property type="entry name" value="Aldolase class I"/>
    <property type="match status" value="1"/>
</dbReference>
<evidence type="ECO:0000256" key="11">
    <source>
        <dbReference type="ARBA" id="ARBA00047836"/>
    </source>
</evidence>
<dbReference type="GO" id="GO:0009089">
    <property type="term" value="P:lysine biosynthetic process via diaminopimelate"/>
    <property type="evidence" value="ECO:0007669"/>
    <property type="project" value="UniProtKB-UniRule"/>
</dbReference>
<comment type="similarity">
    <text evidence="3 12 13">Belongs to the DapA family.</text>
</comment>
<gene>
    <name evidence="12" type="primary">dapA</name>
    <name evidence="16" type="ORF">D1953_15340</name>
</gene>
<evidence type="ECO:0000256" key="8">
    <source>
        <dbReference type="ARBA" id="ARBA00023154"/>
    </source>
</evidence>
<dbReference type="PROSITE" id="PS00666">
    <property type="entry name" value="DHDPS_2"/>
    <property type="match status" value="1"/>
</dbReference>
<dbReference type="PRINTS" id="PR00146">
    <property type="entry name" value="DHPICSNTHASE"/>
</dbReference>
<dbReference type="PROSITE" id="PS00665">
    <property type="entry name" value="DHDPS_1"/>
    <property type="match status" value="1"/>
</dbReference>
<comment type="subcellular location">
    <subcellularLocation>
        <location evidence="12">Cytoplasm</location>
    </subcellularLocation>
</comment>
<name>A0A398B1H2_9BACI</name>
<evidence type="ECO:0000256" key="3">
    <source>
        <dbReference type="ARBA" id="ARBA00007592"/>
    </source>
</evidence>
<dbReference type="SMART" id="SM01130">
    <property type="entry name" value="DHDPS"/>
    <property type="match status" value="1"/>
</dbReference>
<dbReference type="NCBIfam" id="TIGR00674">
    <property type="entry name" value="dapA"/>
    <property type="match status" value="1"/>
</dbReference>
<evidence type="ECO:0000256" key="6">
    <source>
        <dbReference type="ARBA" id="ARBA00022605"/>
    </source>
</evidence>
<feature type="binding site" evidence="12 15">
    <location>
        <position position="46"/>
    </location>
    <ligand>
        <name>pyruvate</name>
        <dbReference type="ChEBI" id="CHEBI:15361"/>
    </ligand>
</feature>
<organism evidence="16 17">
    <name type="scientific">Peribacillus asahii</name>
    <dbReference type="NCBI Taxonomy" id="228899"/>
    <lineage>
        <taxon>Bacteria</taxon>
        <taxon>Bacillati</taxon>
        <taxon>Bacillota</taxon>
        <taxon>Bacilli</taxon>
        <taxon>Bacillales</taxon>
        <taxon>Bacillaceae</taxon>
        <taxon>Peribacillus</taxon>
    </lineage>
</organism>
<keyword evidence="6 12" id="KW-0028">Amino-acid biosynthesis</keyword>
<reference evidence="16 17" key="1">
    <citation type="submission" date="2018-08" db="EMBL/GenBank/DDBJ databases">
        <title>Bacillus jemisoniae sp. nov., Bacillus chryseoplanitiae sp. nov., Bacillus resnikiae sp. nov., and Bacillus frankliniae sp. nov., isolated from Viking spacecraft and associated surfaces.</title>
        <authorList>
            <person name="Seuylemezian A."/>
            <person name="Vaishampayan P."/>
        </authorList>
    </citation>
    <scope>NUCLEOTIDE SEQUENCE [LARGE SCALE GENOMIC DNA]</scope>
    <source>
        <strain evidence="16 17">MA001</strain>
    </source>
</reference>
<proteinExistence type="inferred from homology"/>
<comment type="subunit">
    <text evidence="12">Homotetramer; dimer of dimers.</text>
</comment>
<evidence type="ECO:0000256" key="1">
    <source>
        <dbReference type="ARBA" id="ARBA00003294"/>
    </source>
</evidence>
<dbReference type="Proteomes" id="UP000266016">
    <property type="component" value="Unassembled WGS sequence"/>
</dbReference>
<keyword evidence="9 12" id="KW-0456">Lyase</keyword>
<feature type="site" description="Part of a proton relay during catalysis" evidence="12">
    <location>
        <position position="108"/>
    </location>
</feature>
<evidence type="ECO:0000256" key="13">
    <source>
        <dbReference type="PIRNR" id="PIRNR001365"/>
    </source>
</evidence>
<dbReference type="CDD" id="cd00950">
    <property type="entry name" value="DHDPS"/>
    <property type="match status" value="1"/>
</dbReference>
<accession>A0A398B1H2</accession>
<feature type="binding site" evidence="12 15">
    <location>
        <position position="204"/>
    </location>
    <ligand>
        <name>pyruvate</name>
        <dbReference type="ChEBI" id="CHEBI:15361"/>
    </ligand>
</feature>
<keyword evidence="17" id="KW-1185">Reference proteome</keyword>
<comment type="catalytic activity">
    <reaction evidence="11 12">
        <text>L-aspartate 4-semialdehyde + pyruvate = (2S,4S)-4-hydroxy-2,3,4,5-tetrahydrodipicolinate + H2O + H(+)</text>
        <dbReference type="Rhea" id="RHEA:34171"/>
        <dbReference type="ChEBI" id="CHEBI:15361"/>
        <dbReference type="ChEBI" id="CHEBI:15377"/>
        <dbReference type="ChEBI" id="CHEBI:15378"/>
        <dbReference type="ChEBI" id="CHEBI:67139"/>
        <dbReference type="ChEBI" id="CHEBI:537519"/>
        <dbReference type="EC" id="4.3.3.7"/>
    </reaction>
</comment>
<comment type="caution">
    <text evidence="12">Was originally thought to be a dihydrodipicolinate synthase (DHDPS), catalyzing the condensation of (S)-aspartate-beta-semialdehyde [(S)-ASA] and pyruvate to dihydrodipicolinate (DHDP). However, it was shown in E.coli that the product of the enzymatic reaction is not dihydrodipicolinate but in fact (4S)-4-hydroxy-2,3,4,5-tetrahydro-(2S)-dipicolinic acid (HTPA), and that the consecutive dehydration reaction leading to DHDP is not spontaneous but catalyzed by DapB.</text>
</comment>
<dbReference type="Pfam" id="PF00701">
    <property type="entry name" value="DHDPS"/>
    <property type="match status" value="1"/>
</dbReference>
<dbReference type="UniPathway" id="UPA00034">
    <property type="reaction ID" value="UER00017"/>
</dbReference>
<keyword evidence="7 12" id="KW-0220">Diaminopimelate biosynthesis</keyword>
<evidence type="ECO:0000313" key="16">
    <source>
        <dbReference type="EMBL" id="RID83675.1"/>
    </source>
</evidence>
<dbReference type="EC" id="4.3.3.7" evidence="4 12"/>
<dbReference type="InterPro" id="IPR002220">
    <property type="entry name" value="DapA-like"/>
</dbReference>
<evidence type="ECO:0000256" key="14">
    <source>
        <dbReference type="PIRSR" id="PIRSR001365-1"/>
    </source>
</evidence>
<feature type="active site" description="Schiff-base intermediate with substrate" evidence="12 14">
    <location>
        <position position="162"/>
    </location>
</feature>
<evidence type="ECO:0000256" key="12">
    <source>
        <dbReference type="HAMAP-Rule" id="MF_00418"/>
    </source>
</evidence>
<evidence type="ECO:0000256" key="9">
    <source>
        <dbReference type="ARBA" id="ARBA00023239"/>
    </source>
</evidence>
<dbReference type="EMBL" id="QWVS01000032">
    <property type="protein sequence ID" value="RID83675.1"/>
    <property type="molecule type" value="Genomic_DNA"/>
</dbReference>
<keyword evidence="10 12" id="KW-0704">Schiff base</keyword>
<evidence type="ECO:0000256" key="10">
    <source>
        <dbReference type="ARBA" id="ARBA00023270"/>
    </source>
</evidence>
<dbReference type="AlphaFoldDB" id="A0A398B1H2"/>
<dbReference type="RefSeq" id="WP_119118057.1">
    <property type="nucleotide sequence ID" value="NZ_QWVS01000032.1"/>
</dbReference>
<evidence type="ECO:0000256" key="15">
    <source>
        <dbReference type="PIRSR" id="PIRSR001365-2"/>
    </source>
</evidence>
<dbReference type="HAMAP" id="MF_00418">
    <property type="entry name" value="DapA"/>
    <property type="match status" value="1"/>
</dbReference>
<dbReference type="InterPro" id="IPR013785">
    <property type="entry name" value="Aldolase_TIM"/>
</dbReference>
<evidence type="ECO:0000256" key="2">
    <source>
        <dbReference type="ARBA" id="ARBA00005120"/>
    </source>
</evidence>
<keyword evidence="5 12" id="KW-0963">Cytoplasm</keyword>
<dbReference type="PIRSF" id="PIRSF001365">
    <property type="entry name" value="DHDPS"/>
    <property type="match status" value="1"/>
</dbReference>
<sequence>MNFGQILTAMVTPFDHNGEIDFNTARNLINYLIDNGTDGLVVAGTTGESPTLTTEEKVELFKFVVEVVNGRIPVIAGTGSYNTKASIDLTKLAEQAGVDGIMLVAPYYNKPSQEGLYQHFKAIAESTSLPVMLYNIPGRSVVNISVETVVRLAQIPNIVSIKDASGNLDAMTAIISQTPEDFSLYSGDDGLTLPVLSIGGTGVISVASHIIGNEMQAMIENFKNGKLQEAALAHRKLLPIIKALFAAPNPSPVKAALNLKGISVGGVRLPIIPLNDEETNSLQQVLQVLNVKEETIS</sequence>
<feature type="active site" description="Proton donor/acceptor" evidence="12 14">
    <location>
        <position position="134"/>
    </location>
</feature>
<comment type="caution">
    <text evidence="16">The sequence shown here is derived from an EMBL/GenBank/DDBJ whole genome shotgun (WGS) entry which is preliminary data.</text>
</comment>
<dbReference type="GO" id="GO:0005829">
    <property type="term" value="C:cytosol"/>
    <property type="evidence" value="ECO:0007669"/>
    <property type="project" value="TreeGrafter"/>
</dbReference>
<dbReference type="InterPro" id="IPR020625">
    <property type="entry name" value="Schiff_base-form_aldolases_AS"/>
</dbReference>
<comment type="pathway">
    <text evidence="2 12">Amino-acid biosynthesis; L-lysine biosynthesis via DAP pathway; (S)-tetrahydrodipicolinate from L-aspartate: step 3/4.</text>
</comment>
<evidence type="ECO:0000256" key="7">
    <source>
        <dbReference type="ARBA" id="ARBA00022915"/>
    </source>
</evidence>
<dbReference type="PANTHER" id="PTHR12128">
    <property type="entry name" value="DIHYDRODIPICOLINATE SYNTHASE"/>
    <property type="match status" value="1"/>
</dbReference>
<dbReference type="PANTHER" id="PTHR12128:SF66">
    <property type="entry name" value="4-HYDROXY-2-OXOGLUTARATE ALDOLASE, MITOCHONDRIAL"/>
    <property type="match status" value="1"/>
</dbReference>
<evidence type="ECO:0000313" key="17">
    <source>
        <dbReference type="Proteomes" id="UP000266016"/>
    </source>
</evidence>
<dbReference type="SUPFAM" id="SSF51569">
    <property type="entry name" value="Aldolase"/>
    <property type="match status" value="1"/>
</dbReference>
<evidence type="ECO:0000256" key="4">
    <source>
        <dbReference type="ARBA" id="ARBA00012086"/>
    </source>
</evidence>
<dbReference type="GO" id="GO:0008840">
    <property type="term" value="F:4-hydroxy-tetrahydrodipicolinate synthase activity"/>
    <property type="evidence" value="ECO:0007669"/>
    <property type="project" value="UniProtKB-UniRule"/>
</dbReference>
<evidence type="ECO:0000256" key="5">
    <source>
        <dbReference type="ARBA" id="ARBA00022490"/>
    </source>
</evidence>
<dbReference type="InterPro" id="IPR020624">
    <property type="entry name" value="Schiff_base-form_aldolases_CS"/>
</dbReference>
<keyword evidence="8 12" id="KW-0457">Lysine biosynthesis</keyword>
<dbReference type="GO" id="GO:0019877">
    <property type="term" value="P:diaminopimelate biosynthetic process"/>
    <property type="evidence" value="ECO:0007669"/>
    <property type="project" value="UniProtKB-UniRule"/>
</dbReference>
<dbReference type="InterPro" id="IPR005263">
    <property type="entry name" value="DapA"/>
</dbReference>
<comment type="function">
    <text evidence="1 12">Catalyzes the condensation of (S)-aspartate-beta-semialdehyde [(S)-ASA] and pyruvate to 4-hydroxy-tetrahydrodipicolinate (HTPA).</text>
</comment>